<gene>
    <name evidence="1" type="ORF">P174DRAFT_286734</name>
</gene>
<protein>
    <submittedName>
        <fullName evidence="1">Uncharacterized protein</fullName>
    </submittedName>
</protein>
<sequence length="91" mass="9924">MGIRYVRSLDIQTRLIGHELRSLLRIFCSRILTALPVGRGRLINATLVCSSPDVCKNIRAENISVVSPSGTDDAICTNMGRSLLDLHCAKG</sequence>
<organism evidence="1 2">
    <name type="scientific">Aspergillus novofumigatus (strain IBT 16806)</name>
    <dbReference type="NCBI Taxonomy" id="1392255"/>
    <lineage>
        <taxon>Eukaryota</taxon>
        <taxon>Fungi</taxon>
        <taxon>Dikarya</taxon>
        <taxon>Ascomycota</taxon>
        <taxon>Pezizomycotina</taxon>
        <taxon>Eurotiomycetes</taxon>
        <taxon>Eurotiomycetidae</taxon>
        <taxon>Eurotiales</taxon>
        <taxon>Aspergillaceae</taxon>
        <taxon>Aspergillus</taxon>
        <taxon>Aspergillus subgen. Fumigati</taxon>
    </lineage>
</organism>
<name>A0A2I1C0V7_ASPN1</name>
<accession>A0A2I1C0V7</accession>
<evidence type="ECO:0000313" key="2">
    <source>
        <dbReference type="Proteomes" id="UP000234474"/>
    </source>
</evidence>
<dbReference type="Proteomes" id="UP000234474">
    <property type="component" value="Unassembled WGS sequence"/>
</dbReference>
<dbReference type="STRING" id="1392255.A0A2I1C0V7"/>
<proteinExistence type="predicted"/>
<reference evidence="2" key="1">
    <citation type="journal article" date="2018" name="Proc. Natl. Acad. Sci. U.S.A.">
        <title>Linking secondary metabolites to gene clusters through genome sequencing of six diverse Aspergillus species.</title>
        <authorList>
            <person name="Kaerboelling I."/>
            <person name="Vesth T.C."/>
            <person name="Frisvad J.C."/>
            <person name="Nybo J.L."/>
            <person name="Theobald S."/>
            <person name="Kuo A."/>
            <person name="Bowyer P."/>
            <person name="Matsuda Y."/>
            <person name="Mondo S."/>
            <person name="Lyhne E.K."/>
            <person name="Kogle M.E."/>
            <person name="Clum A."/>
            <person name="Lipzen A."/>
            <person name="Salamov A."/>
            <person name="Ngan C.Y."/>
            <person name="Daum C."/>
            <person name="Chiniquy J."/>
            <person name="Barry K."/>
            <person name="LaButti K."/>
            <person name="Haridas S."/>
            <person name="Simmons B.A."/>
            <person name="Magnuson J.K."/>
            <person name="Mortensen U.H."/>
            <person name="Larsen T.O."/>
            <person name="Grigoriev I.V."/>
            <person name="Baker S.E."/>
            <person name="Andersen M.R."/>
        </authorList>
    </citation>
    <scope>NUCLEOTIDE SEQUENCE [LARGE SCALE GENOMIC DNA]</scope>
    <source>
        <strain evidence="2">IBT 16806</strain>
    </source>
</reference>
<keyword evidence="2" id="KW-1185">Reference proteome</keyword>
<dbReference type="EMBL" id="MSZS01000007">
    <property type="protein sequence ID" value="PKX91276.1"/>
    <property type="molecule type" value="Genomic_DNA"/>
</dbReference>
<dbReference type="AlphaFoldDB" id="A0A2I1C0V7"/>
<dbReference type="GeneID" id="36528896"/>
<evidence type="ECO:0000313" key="1">
    <source>
        <dbReference type="EMBL" id="PKX91276.1"/>
    </source>
</evidence>
<dbReference type="VEuPathDB" id="FungiDB:P174DRAFT_286734"/>
<dbReference type="RefSeq" id="XP_024679871.1">
    <property type="nucleotide sequence ID" value="XM_024821570.1"/>
</dbReference>
<comment type="caution">
    <text evidence="1">The sequence shown here is derived from an EMBL/GenBank/DDBJ whole genome shotgun (WGS) entry which is preliminary data.</text>
</comment>